<dbReference type="AlphaFoldDB" id="A0A167LXH0"/>
<gene>
    <name evidence="1" type="ORF">CALVIDRAFT_537323</name>
</gene>
<evidence type="ECO:0000313" key="2">
    <source>
        <dbReference type="Proteomes" id="UP000076738"/>
    </source>
</evidence>
<dbReference type="Proteomes" id="UP000076738">
    <property type="component" value="Unassembled WGS sequence"/>
</dbReference>
<dbReference type="InterPro" id="IPR032675">
    <property type="entry name" value="LRR_dom_sf"/>
</dbReference>
<dbReference type="OrthoDB" id="3409756at2759"/>
<evidence type="ECO:0000313" key="1">
    <source>
        <dbReference type="EMBL" id="KZO96130.1"/>
    </source>
</evidence>
<keyword evidence="2" id="KW-1185">Reference proteome</keyword>
<dbReference type="Gene3D" id="3.80.10.10">
    <property type="entry name" value="Ribonuclease Inhibitor"/>
    <property type="match status" value="1"/>
</dbReference>
<accession>A0A167LXH0</accession>
<name>A0A167LXH0_CALVF</name>
<sequence>MDSPALKAMNEDLWRCIFEKIVDEAQRPSVIPPLMYVCKEWTIAAEPLLYRYLHFTNATSISQCHQVLVWKAIQGSFPGKAARSFVLAGSFQMEIDRILHYTPNLVTFNAAGSRLGSNSLEMLAQVGSHSLKDLNVTLGGEGSDGALQLALLGRFVALKKLAVEVSGLNGISELSKMKAPSFELPSLAVLVLRCFSKEPLSPVFNFLSRCRFPVLKMLLLVLPNLGPAPTGCTDSAALIPFFNNIGAQLSDLTLHTPIAEDAPRLLFPLMENLRSVCFANSTVPQGAIRFLPESVVHLRFLMNLGVREQVHALLDCLDQLSKGDYQHSISDVLIASSTSEPFQWRTISAASRTLAGELMTRSVLLASQGIRVKDRNNKWIGELS</sequence>
<organism evidence="1 2">
    <name type="scientific">Calocera viscosa (strain TUFC12733)</name>
    <dbReference type="NCBI Taxonomy" id="1330018"/>
    <lineage>
        <taxon>Eukaryota</taxon>
        <taxon>Fungi</taxon>
        <taxon>Dikarya</taxon>
        <taxon>Basidiomycota</taxon>
        <taxon>Agaricomycotina</taxon>
        <taxon>Dacrymycetes</taxon>
        <taxon>Dacrymycetales</taxon>
        <taxon>Dacrymycetaceae</taxon>
        <taxon>Calocera</taxon>
    </lineage>
</organism>
<dbReference type="EMBL" id="KV417285">
    <property type="protein sequence ID" value="KZO96130.1"/>
    <property type="molecule type" value="Genomic_DNA"/>
</dbReference>
<proteinExistence type="predicted"/>
<protein>
    <recommendedName>
        <fullName evidence="3">F-box domain-containing protein</fullName>
    </recommendedName>
</protein>
<evidence type="ECO:0008006" key="3">
    <source>
        <dbReference type="Google" id="ProtNLM"/>
    </source>
</evidence>
<reference evidence="1 2" key="1">
    <citation type="journal article" date="2016" name="Mol. Biol. Evol.">
        <title>Comparative Genomics of Early-Diverging Mushroom-Forming Fungi Provides Insights into the Origins of Lignocellulose Decay Capabilities.</title>
        <authorList>
            <person name="Nagy L.G."/>
            <person name="Riley R."/>
            <person name="Tritt A."/>
            <person name="Adam C."/>
            <person name="Daum C."/>
            <person name="Floudas D."/>
            <person name="Sun H."/>
            <person name="Yadav J.S."/>
            <person name="Pangilinan J."/>
            <person name="Larsson K.H."/>
            <person name="Matsuura K."/>
            <person name="Barry K."/>
            <person name="Labutti K."/>
            <person name="Kuo R."/>
            <person name="Ohm R.A."/>
            <person name="Bhattacharya S.S."/>
            <person name="Shirouzu T."/>
            <person name="Yoshinaga Y."/>
            <person name="Martin F.M."/>
            <person name="Grigoriev I.V."/>
            <person name="Hibbett D.S."/>
        </authorList>
    </citation>
    <scope>NUCLEOTIDE SEQUENCE [LARGE SCALE GENOMIC DNA]</scope>
    <source>
        <strain evidence="1 2">TUFC12733</strain>
    </source>
</reference>